<gene>
    <name evidence="2" type="primary">grxB</name>
    <name evidence="2" type="ORF">AB0763_05235</name>
</gene>
<dbReference type="AlphaFoldDB" id="A0AB39HI36"/>
<dbReference type="KEGG" id="vih:AB0763_05235"/>
<dbReference type="NCBIfam" id="TIGR02182">
    <property type="entry name" value="GRXB"/>
    <property type="match status" value="1"/>
</dbReference>
<reference evidence="2" key="1">
    <citation type="submission" date="2024-07" db="EMBL/GenBank/DDBJ databases">
        <title>Genome Analysis of a Potential Novel Vibrio Species Secreting pH- and Thermo-stable Alginate Lyase and its Application in Producing Alginate Oligosaccharides.</title>
        <authorList>
            <person name="Huang H."/>
            <person name="Bao K."/>
        </authorList>
    </citation>
    <scope>NUCLEOTIDE SEQUENCE</scope>
    <source>
        <strain evidence="2">HB236076</strain>
    </source>
</reference>
<feature type="domain" description="GST N-terminal" evidence="1">
    <location>
        <begin position="1"/>
        <end position="77"/>
    </location>
</feature>
<name>A0AB39HI36_9VIBR</name>
<dbReference type="InterPro" id="IPR011901">
    <property type="entry name" value="Grx2"/>
</dbReference>
<accession>A0AB39HI36</accession>
<dbReference type="SUPFAM" id="SSF52833">
    <property type="entry name" value="Thioredoxin-like"/>
    <property type="match status" value="1"/>
</dbReference>
<dbReference type="Pfam" id="PF04399">
    <property type="entry name" value="Glutaredoxin2_C"/>
    <property type="match status" value="1"/>
</dbReference>
<protein>
    <submittedName>
        <fullName evidence="2">Glutaredoxin 2</fullName>
    </submittedName>
</protein>
<dbReference type="EMBL" id="CP162601">
    <property type="protein sequence ID" value="XDK26043.1"/>
    <property type="molecule type" value="Genomic_DNA"/>
</dbReference>
<dbReference type="InterPro" id="IPR004045">
    <property type="entry name" value="Glutathione_S-Trfase_N"/>
</dbReference>
<organism evidence="2">
    <name type="scientific">Vibrio sp. HB236076</name>
    <dbReference type="NCBI Taxonomy" id="3232307"/>
    <lineage>
        <taxon>Bacteria</taxon>
        <taxon>Pseudomonadati</taxon>
        <taxon>Pseudomonadota</taxon>
        <taxon>Gammaproteobacteria</taxon>
        <taxon>Vibrionales</taxon>
        <taxon>Vibrionaceae</taxon>
        <taxon>Vibrio</taxon>
    </lineage>
</organism>
<dbReference type="InterPro" id="IPR007494">
    <property type="entry name" value="Glutaredoxin2_C"/>
</dbReference>
<dbReference type="Gene3D" id="3.40.30.10">
    <property type="entry name" value="Glutaredoxin"/>
    <property type="match status" value="1"/>
</dbReference>
<dbReference type="Gene3D" id="1.20.1050.10">
    <property type="match status" value="1"/>
</dbReference>
<dbReference type="PROSITE" id="PS51354">
    <property type="entry name" value="GLUTAREDOXIN_2"/>
    <property type="match status" value="1"/>
</dbReference>
<dbReference type="NCBIfam" id="NF007702">
    <property type="entry name" value="PRK10387.1"/>
    <property type="match status" value="1"/>
</dbReference>
<evidence type="ECO:0000259" key="1">
    <source>
        <dbReference type="PROSITE" id="PS50404"/>
    </source>
</evidence>
<dbReference type="SUPFAM" id="SSF47616">
    <property type="entry name" value="GST C-terminal domain-like"/>
    <property type="match status" value="1"/>
</dbReference>
<proteinExistence type="predicted"/>
<evidence type="ECO:0000313" key="2">
    <source>
        <dbReference type="EMBL" id="XDK26043.1"/>
    </source>
</evidence>
<sequence length="211" mass="23850">MKLYIYEHCPFCARVAFVANALNLDLEYQVVDYADANTLIDLIGKKMVPVLEKDDGTVMAESLDIIALFIEQAGLDTTHQPSEAVLAFQQQAFPLVQGIGYPRYTRLGLKEYPTQASHEAWRAKKETPELNFERLLAETDHLVSQVNERLVSAQQLLEIEQGQSALSLVDQAVMFSLLRVFYAESSIEWPEDLQQWMEKNAAKEGATLLRA</sequence>
<dbReference type="InterPro" id="IPR036249">
    <property type="entry name" value="Thioredoxin-like_sf"/>
</dbReference>
<dbReference type="InterPro" id="IPR036282">
    <property type="entry name" value="Glutathione-S-Trfase_C_sf"/>
</dbReference>
<dbReference type="Pfam" id="PF13417">
    <property type="entry name" value="GST_N_3"/>
    <property type="match status" value="1"/>
</dbReference>
<dbReference type="PROSITE" id="PS50404">
    <property type="entry name" value="GST_NTER"/>
    <property type="match status" value="1"/>
</dbReference>
<dbReference type="RefSeq" id="WP_306101297.1">
    <property type="nucleotide sequence ID" value="NZ_CP162601.1"/>
</dbReference>
<dbReference type="GO" id="GO:0005829">
    <property type="term" value="C:cytosol"/>
    <property type="evidence" value="ECO:0007669"/>
    <property type="project" value="InterPro"/>
</dbReference>